<name>A0A8H5AU91_9AGAR</name>
<dbReference type="AlphaFoldDB" id="A0A8H5AU91"/>
<dbReference type="Proteomes" id="UP000567179">
    <property type="component" value="Unassembled WGS sequence"/>
</dbReference>
<reference evidence="1 2" key="1">
    <citation type="journal article" date="2020" name="ISME J.">
        <title>Uncovering the hidden diversity of litter-decomposition mechanisms in mushroom-forming fungi.</title>
        <authorList>
            <person name="Floudas D."/>
            <person name="Bentzer J."/>
            <person name="Ahren D."/>
            <person name="Johansson T."/>
            <person name="Persson P."/>
            <person name="Tunlid A."/>
        </authorList>
    </citation>
    <scope>NUCLEOTIDE SEQUENCE [LARGE SCALE GENOMIC DNA]</scope>
    <source>
        <strain evidence="1 2">CBS 101986</strain>
    </source>
</reference>
<dbReference type="EMBL" id="JAACJJ010000057">
    <property type="protein sequence ID" value="KAF5311049.1"/>
    <property type="molecule type" value="Genomic_DNA"/>
</dbReference>
<comment type="caution">
    <text evidence="1">The sequence shown here is derived from an EMBL/GenBank/DDBJ whole genome shotgun (WGS) entry which is preliminary data.</text>
</comment>
<sequence>MVRESRREAYCNILGDRAERWGAFVMPGLDRVDLEDELRVLDGCANLHAMRRSAPHGVIPAVSPIYDNLYSNVSFFALIKSLSSTPPIELSPECELIEGD</sequence>
<organism evidence="1 2">
    <name type="scientific">Psilocybe cf. subviscida</name>
    <dbReference type="NCBI Taxonomy" id="2480587"/>
    <lineage>
        <taxon>Eukaryota</taxon>
        <taxon>Fungi</taxon>
        <taxon>Dikarya</taxon>
        <taxon>Basidiomycota</taxon>
        <taxon>Agaricomycotina</taxon>
        <taxon>Agaricomycetes</taxon>
        <taxon>Agaricomycetidae</taxon>
        <taxon>Agaricales</taxon>
        <taxon>Agaricineae</taxon>
        <taxon>Strophariaceae</taxon>
        <taxon>Psilocybe</taxon>
    </lineage>
</organism>
<proteinExistence type="predicted"/>
<gene>
    <name evidence="1" type="ORF">D9619_007670</name>
</gene>
<accession>A0A8H5AU91</accession>
<evidence type="ECO:0000313" key="1">
    <source>
        <dbReference type="EMBL" id="KAF5311049.1"/>
    </source>
</evidence>
<evidence type="ECO:0000313" key="2">
    <source>
        <dbReference type="Proteomes" id="UP000567179"/>
    </source>
</evidence>
<protein>
    <submittedName>
        <fullName evidence="1">Uncharacterized protein</fullName>
    </submittedName>
</protein>
<keyword evidence="2" id="KW-1185">Reference proteome</keyword>